<reference evidence="2" key="1">
    <citation type="submission" date="2021-01" db="EMBL/GenBank/DDBJ databases">
        <authorList>
            <person name="Corre E."/>
            <person name="Pelletier E."/>
            <person name="Niang G."/>
            <person name="Scheremetjew M."/>
            <person name="Finn R."/>
            <person name="Kale V."/>
            <person name="Holt S."/>
            <person name="Cochrane G."/>
            <person name="Meng A."/>
            <person name="Brown T."/>
            <person name="Cohen L."/>
        </authorList>
    </citation>
    <scope>NUCLEOTIDE SEQUENCE</scope>
    <source>
        <strain evidence="2">CCMP645</strain>
    </source>
</reference>
<feature type="compositionally biased region" description="Polar residues" evidence="1">
    <location>
        <begin position="47"/>
        <end position="58"/>
    </location>
</feature>
<feature type="compositionally biased region" description="Basic and acidic residues" evidence="1">
    <location>
        <begin position="1"/>
        <end position="16"/>
    </location>
</feature>
<dbReference type="Gene3D" id="3.80.10.10">
    <property type="entry name" value="Ribonuclease Inhibitor"/>
    <property type="match status" value="2"/>
</dbReference>
<dbReference type="EMBL" id="HBIZ01050580">
    <property type="protein sequence ID" value="CAE0779727.1"/>
    <property type="molecule type" value="Transcribed_RNA"/>
</dbReference>
<feature type="region of interest" description="Disordered" evidence="1">
    <location>
        <begin position="1"/>
        <end position="79"/>
    </location>
</feature>
<sequence>MPSRERQWRFELEPRLDATPTGRRGSGRANGRGGRSSCKSRGRGIDTEQNVSTSSFTLNFGDGVSSSGDGGSGDCSGGDGGGGIGSIACRDGDDRSHGVGSEYMSQLGSLDLESLCAMVPSLPQDLVRDVWLQQSEAGNNAQQLSELLLALAMPTDQAEAPSAALEANASNDDGADCALSSADAVAPTNTTANTTANTNVNSNASTDATTTSTTDATTTSASAVSVACSSSSATATVASAVAPTAAASPAQSRVRERTALASLPDEVFQLLVAQIGFSALGSLALVCFETSQFVQRWVRQEVTSLTVGSRALRGWSDERVLQLLRVSSELRSLTVDGRERELAFSAFGALLRLQLGRSLGSLQLRSCDALAPAHVMSLPHALQQLKSLALHDCEGLTDEAAAHLVCCANLTSLSLAGNAQLSRALLQQLLKRLPRLERANFDFCAGARKSARKSDASSCLHAGERAAVRRAVSHAIRLGAESEAVAGSLEARIHADEAAAKLLCAAARSTSSSRDASSGWDSSSVKDLSLRGWQSMTTFKLRQSPRLLSLDLSRCAHLTSIDLEVPALLSFTASNCSALVDVTLASCAGLSAMQLSQSKALRTVLAAQSCAIEQLNAFGCRSLSAESVSAILDVSGASLAHLDLNGTLCTASLTEDDIRRRCPQLCHLDVRGRAAKF</sequence>
<organism evidence="2">
    <name type="scientific">Chrysotila carterae</name>
    <name type="common">Marine alga</name>
    <name type="synonym">Syracosphaera carterae</name>
    <dbReference type="NCBI Taxonomy" id="13221"/>
    <lineage>
        <taxon>Eukaryota</taxon>
        <taxon>Haptista</taxon>
        <taxon>Haptophyta</taxon>
        <taxon>Prymnesiophyceae</taxon>
        <taxon>Isochrysidales</taxon>
        <taxon>Isochrysidaceae</taxon>
        <taxon>Chrysotila</taxon>
    </lineage>
</organism>
<feature type="compositionally biased region" description="Gly residues" evidence="1">
    <location>
        <begin position="68"/>
        <end position="79"/>
    </location>
</feature>
<protein>
    <recommendedName>
        <fullName evidence="3">F-box domain-containing protein</fullName>
    </recommendedName>
</protein>
<dbReference type="InterPro" id="IPR032675">
    <property type="entry name" value="LRR_dom_sf"/>
</dbReference>
<dbReference type="SUPFAM" id="SSF52047">
    <property type="entry name" value="RNI-like"/>
    <property type="match status" value="1"/>
</dbReference>
<accession>A0A7S4BWY1</accession>
<evidence type="ECO:0000256" key="1">
    <source>
        <dbReference type="SAM" id="MobiDB-lite"/>
    </source>
</evidence>
<name>A0A7S4BWY1_CHRCT</name>
<evidence type="ECO:0000313" key="2">
    <source>
        <dbReference type="EMBL" id="CAE0779727.1"/>
    </source>
</evidence>
<evidence type="ECO:0008006" key="3">
    <source>
        <dbReference type="Google" id="ProtNLM"/>
    </source>
</evidence>
<feature type="region of interest" description="Disordered" evidence="1">
    <location>
        <begin position="189"/>
        <end position="217"/>
    </location>
</feature>
<gene>
    <name evidence="2" type="ORF">PCAR00345_LOCUS32366</name>
</gene>
<dbReference type="AlphaFoldDB" id="A0A7S4BWY1"/>
<proteinExistence type="predicted"/>